<sequence length="338" mass="38897">MGVLKSPRQKVRIEDVPVDYRDYIFDSDEFETDSENGDIAPADAQAIRDTIAQDEKRRKKSRHMRVLRRFQRASGPIGNDGVTIKSNMGSKKRRRVENAHLILNHADKDDIIEDFSDLVPHTITAFTRLFLDKTSMKMWQSFMDKSEEEQEKFLEELDQDGPSSSEDSFEHVIGKLGGTPVKLPKGYDTMTNEEKRSCKSFGRSSLLLMMIWIVDHPAYSARACFDRLDNKFKSALTRKRGVPYHMVDDLEHKLRSFYQEQPHGVWIDLVEGSHTRIYVHAIANFLSLTSSSMVGDGGGKMIEIRNPKKVFMPPYEYLIPYLHRRKGKSLCIDDGVNF</sequence>
<accession>A0AC34GXK1</accession>
<evidence type="ECO:0000313" key="2">
    <source>
        <dbReference type="WBParaSite" id="ES5_v2.g9287.t1"/>
    </source>
</evidence>
<protein>
    <submittedName>
        <fullName evidence="2">R3H-associated N-terminal domain-containing protein</fullName>
    </submittedName>
</protein>
<name>A0AC34GXK1_9BILA</name>
<organism evidence="1 2">
    <name type="scientific">Panagrolaimus sp. ES5</name>
    <dbReference type="NCBI Taxonomy" id="591445"/>
    <lineage>
        <taxon>Eukaryota</taxon>
        <taxon>Metazoa</taxon>
        <taxon>Ecdysozoa</taxon>
        <taxon>Nematoda</taxon>
        <taxon>Chromadorea</taxon>
        <taxon>Rhabditida</taxon>
        <taxon>Tylenchina</taxon>
        <taxon>Panagrolaimomorpha</taxon>
        <taxon>Panagrolaimoidea</taxon>
        <taxon>Panagrolaimidae</taxon>
        <taxon>Panagrolaimus</taxon>
    </lineage>
</organism>
<reference evidence="2" key="1">
    <citation type="submission" date="2022-11" db="UniProtKB">
        <authorList>
            <consortium name="WormBaseParasite"/>
        </authorList>
    </citation>
    <scope>IDENTIFICATION</scope>
</reference>
<evidence type="ECO:0000313" key="1">
    <source>
        <dbReference type="Proteomes" id="UP000887579"/>
    </source>
</evidence>
<dbReference type="Proteomes" id="UP000887579">
    <property type="component" value="Unplaced"/>
</dbReference>
<dbReference type="WBParaSite" id="ES5_v2.g9287.t1">
    <property type="protein sequence ID" value="ES5_v2.g9287.t1"/>
    <property type="gene ID" value="ES5_v2.g9287"/>
</dbReference>
<proteinExistence type="predicted"/>